<protein>
    <submittedName>
        <fullName evidence="1">Uncharacterized protein</fullName>
    </submittedName>
</protein>
<dbReference type="OrthoDB" id="5521101at2"/>
<proteinExistence type="predicted"/>
<dbReference type="Proteomes" id="UP000316330">
    <property type="component" value="Unassembled WGS sequence"/>
</dbReference>
<gene>
    <name evidence="1" type="ORF">FPZ45_04790</name>
</gene>
<dbReference type="SUPFAM" id="SSF52467">
    <property type="entry name" value="DHS-like NAD/FAD-binding domain"/>
    <property type="match status" value="1"/>
</dbReference>
<keyword evidence="2" id="KW-1185">Reference proteome</keyword>
<evidence type="ECO:0000313" key="1">
    <source>
        <dbReference type="EMBL" id="TVY03196.1"/>
    </source>
</evidence>
<dbReference type="EMBL" id="VNJJ01000002">
    <property type="protein sequence ID" value="TVY03196.1"/>
    <property type="molecule type" value="Genomic_DNA"/>
</dbReference>
<name>A0A559JTI3_9BACL</name>
<dbReference type="Gene3D" id="3.40.50.1220">
    <property type="entry name" value="TPP-binding domain"/>
    <property type="match status" value="1"/>
</dbReference>
<dbReference type="AlphaFoldDB" id="A0A559JTI3"/>
<dbReference type="Pfam" id="PF13289">
    <property type="entry name" value="SIR2_2"/>
    <property type="match status" value="1"/>
</dbReference>
<evidence type="ECO:0000313" key="2">
    <source>
        <dbReference type="Proteomes" id="UP000316330"/>
    </source>
</evidence>
<reference evidence="1 2" key="1">
    <citation type="submission" date="2019-07" db="EMBL/GenBank/DDBJ databases">
        <authorList>
            <person name="Kim J."/>
        </authorList>
    </citation>
    <scope>NUCLEOTIDE SEQUENCE [LARGE SCALE GENOMIC DNA]</scope>
    <source>
        <strain evidence="1 2">G13</strain>
    </source>
</reference>
<accession>A0A559JTI3</accession>
<sequence>MIIWYNIPVFALRFLEQIVPFKIASGVSNVKAFIRESKKIIRDAINNKKLIIFVGAGVSVNSGFPTWEELVRRFGEGLGIDCDNLNQDDYLRIPQYYYNSRGRKEYYELINKVFNKNVKPNPLHKTLLELKPYHFITTNFDDLIEDAAREKGMFYDVVSKDEDLPYTPNNNMILKIHGDLKNKNIVLKEDDFLSYSSNFKLIENYVKSLLSTHLVLFVGYSVNDIDVKLIFQWVKDALKKDFQPTYFLSTDTASSLNLIEYNYFKNRGINILYTTEIENLEEYSPIVPDNLSDERAIRLYNFLRYLSTSDNYLGTVLDYYHTKLSNLNKLNSVRLQDIFEVLKVNISYDFSLDGYIYLSDPQVISMFHQMNESKKSNDVLSQIKARLISEVFLKAKVVGVKERNIESQKEKLIFEFNNSLIKSEELINHIIQIDYKKIKEWLDSDAQELIIEGNEQHFLKKAFAYYKTDEFYEAYKLLKRISDYSFRSKNYHIYFISEVNRNTVGKLITRSIWYKIQSEEQRKSIEDEINSIDIETIFYSIPDQSRVSVSFVREIINYNCVYSTFNKITNLVYKVDEEKNTTYYGNTKFGKIHELQREVKLFWDYINSNFIFFDNYSEVRDVYKRYVEGVIISLSIDESVTDENPFFGFKGKKVKMNHLDYFTYFIMITYLDKSYIQKLFTKYNLQLIEVEDINNLLLSFKNMINSIITNGFSLFFNEVLENSFTVLSRVDLRNEENFSFIIKKFTELVQEKNVSELVLRNFTIFIVGQHKRFISNINCKILDKLLVVILQKNISNINSEIVNLVDSTIKIIKNKNSEYVTENINSYKALTSTTQELEIRKILVSLFKFYPVEEKEKISEIIVVFLNSKFNYDLYYSAVQKKIITSSVIYEDKIVDLIEGAIHKKNNGTREFPDPIDSMLENIAELIFNNKLLNPEKFKKYYNYNAIFDLLVDIENFKYEEFKIEWLELFTDQVHERVSSHESGKRIVREKVIAFIIDNELSKRSKEVFFNFYN</sequence>
<organism evidence="1 2">
    <name type="scientific">Cohnella terricola</name>
    <dbReference type="NCBI Taxonomy" id="1289167"/>
    <lineage>
        <taxon>Bacteria</taxon>
        <taxon>Bacillati</taxon>
        <taxon>Bacillota</taxon>
        <taxon>Bacilli</taxon>
        <taxon>Bacillales</taxon>
        <taxon>Paenibacillaceae</taxon>
        <taxon>Cohnella</taxon>
    </lineage>
</organism>
<comment type="caution">
    <text evidence="1">The sequence shown here is derived from an EMBL/GenBank/DDBJ whole genome shotgun (WGS) entry which is preliminary data.</text>
</comment>
<dbReference type="InterPro" id="IPR029035">
    <property type="entry name" value="DHS-like_NAD/FAD-binding_dom"/>
</dbReference>